<proteinExistence type="predicted"/>
<accession>A0A1M7ZUA1</accession>
<name>A0A1M7ZUA1_9FLAO</name>
<keyword evidence="3" id="KW-1185">Reference proteome</keyword>
<dbReference type="OrthoDB" id="1143271at2"/>
<evidence type="ECO:0000313" key="3">
    <source>
        <dbReference type="Proteomes" id="UP000184611"/>
    </source>
</evidence>
<feature type="signal peptide" evidence="1">
    <location>
        <begin position="1"/>
        <end position="17"/>
    </location>
</feature>
<gene>
    <name evidence="2" type="ORF">SAMN05443547_0797</name>
</gene>
<evidence type="ECO:0000313" key="2">
    <source>
        <dbReference type="EMBL" id="SHO72464.1"/>
    </source>
</evidence>
<sequence>MRNLFFFFILFSCSVFAQRGNKDSNRIGIEGGVTQLNVFTDNLTVTSEVGWMAGLGVRGNYYNNWQMGFGMFFTDSNFSIPTLNGLQQTQTNFKMSAVQIYLVPSYTAIEDHLNIEFGPVLQINGKLGIDKDDENNLLLDQPGLIAKDIVDVSKINANFYVGINGGIKNIRARIGYQYGLTNFFGNLKENENVISSGLNMKGNIGLISGLITIYL</sequence>
<dbReference type="Proteomes" id="UP000184611">
    <property type="component" value="Unassembled WGS sequence"/>
</dbReference>
<reference evidence="3" key="1">
    <citation type="submission" date="2016-12" db="EMBL/GenBank/DDBJ databases">
        <authorList>
            <person name="Varghese N."/>
            <person name="Submissions S."/>
        </authorList>
    </citation>
    <scope>NUCLEOTIDE SEQUENCE [LARGE SCALE GENOMIC DNA]</scope>
    <source>
        <strain evidence="3">DSM 18830</strain>
    </source>
</reference>
<organism evidence="2 3">
    <name type="scientific">Flavobacterium cucumis</name>
    <dbReference type="NCBI Taxonomy" id="416016"/>
    <lineage>
        <taxon>Bacteria</taxon>
        <taxon>Pseudomonadati</taxon>
        <taxon>Bacteroidota</taxon>
        <taxon>Flavobacteriia</taxon>
        <taxon>Flavobacteriales</taxon>
        <taxon>Flavobacteriaceae</taxon>
        <taxon>Flavobacterium</taxon>
    </lineage>
</organism>
<dbReference type="EMBL" id="FRYK01000001">
    <property type="protein sequence ID" value="SHO72464.1"/>
    <property type="molecule type" value="Genomic_DNA"/>
</dbReference>
<protein>
    <recommendedName>
        <fullName evidence="4">Outer membrane protein beta-barrel domain-containing protein</fullName>
    </recommendedName>
</protein>
<dbReference type="AlphaFoldDB" id="A0A1M7ZUA1"/>
<dbReference type="STRING" id="416016.SAMN05443547_0797"/>
<feature type="chain" id="PRO_5013223908" description="Outer membrane protein beta-barrel domain-containing protein" evidence="1">
    <location>
        <begin position="18"/>
        <end position="215"/>
    </location>
</feature>
<evidence type="ECO:0008006" key="4">
    <source>
        <dbReference type="Google" id="ProtNLM"/>
    </source>
</evidence>
<dbReference type="RefSeq" id="WP_073581615.1">
    <property type="nucleotide sequence ID" value="NZ_CBCSEA010000002.1"/>
</dbReference>
<evidence type="ECO:0000256" key="1">
    <source>
        <dbReference type="SAM" id="SignalP"/>
    </source>
</evidence>
<keyword evidence="1" id="KW-0732">Signal</keyword>